<dbReference type="GO" id="GO:0003677">
    <property type="term" value="F:DNA binding"/>
    <property type="evidence" value="ECO:0007669"/>
    <property type="project" value="UniProtKB-KW"/>
</dbReference>
<dbReference type="SUPFAM" id="SSF46785">
    <property type="entry name" value="Winged helix' DNA-binding domain"/>
    <property type="match status" value="1"/>
</dbReference>
<name>Q727Q6_NITV2</name>
<dbReference type="PhylomeDB" id="Q727Q6"/>
<dbReference type="InterPro" id="IPR036390">
    <property type="entry name" value="WH_DNA-bd_sf"/>
</dbReference>
<dbReference type="EnsemblBacteria" id="AAS97271">
    <property type="protein sequence ID" value="AAS97271"/>
    <property type="gene ID" value="DVU_2799"/>
</dbReference>
<dbReference type="PANTHER" id="PTHR42756:SF1">
    <property type="entry name" value="TRANSCRIPTIONAL REPRESSOR OF EMRAB OPERON"/>
    <property type="match status" value="1"/>
</dbReference>
<reference evidence="5 6" key="1">
    <citation type="journal article" date="2004" name="Nat. Biotechnol.">
        <title>The genome sequence of the anaerobic, sulfate-reducing bacterium Desulfovibrio vulgaris Hildenborough.</title>
        <authorList>
            <person name="Heidelberg J.F."/>
            <person name="Seshadri R."/>
            <person name="Haveman S.A."/>
            <person name="Hemme C.L."/>
            <person name="Paulsen I.T."/>
            <person name="Kolonay J.F."/>
            <person name="Eisen J.A."/>
            <person name="Ward N."/>
            <person name="Methe B."/>
            <person name="Brinkac L.M."/>
            <person name="Daugherty S.C."/>
            <person name="Deboy R.T."/>
            <person name="Dodson R.J."/>
            <person name="Durkin A.S."/>
            <person name="Madupu R."/>
            <person name="Nelson W.C."/>
            <person name="Sullivan S.A."/>
            <person name="Fouts D."/>
            <person name="Haft D.H."/>
            <person name="Selengut J."/>
            <person name="Peterson J.D."/>
            <person name="Davidsen T.M."/>
            <person name="Zafar N."/>
            <person name="Zhou L."/>
            <person name="Radune D."/>
            <person name="Dimitrov G."/>
            <person name="Hance M."/>
            <person name="Tran K."/>
            <person name="Khouri H."/>
            <person name="Gill J."/>
            <person name="Utterback T.R."/>
            <person name="Feldblyum T.V."/>
            <person name="Wall J.D."/>
            <person name="Voordouw G."/>
            <person name="Fraser C.M."/>
        </authorList>
    </citation>
    <scope>NUCLEOTIDE SEQUENCE [LARGE SCALE GENOMIC DNA]</scope>
    <source>
        <strain evidence="6">ATCC 29579 / DSM 644 / NCIMB 8303 / VKM B-1760 / Hildenborough</strain>
    </source>
</reference>
<dbReference type="SMART" id="SM00347">
    <property type="entry name" value="HTH_MARR"/>
    <property type="match status" value="1"/>
</dbReference>
<dbReference type="OrthoDB" id="5521015at2"/>
<keyword evidence="1" id="KW-0805">Transcription regulation</keyword>
<dbReference type="InterPro" id="IPR000835">
    <property type="entry name" value="HTH_MarR-typ"/>
</dbReference>
<dbReference type="PRINTS" id="PR00598">
    <property type="entry name" value="HTHMARR"/>
</dbReference>
<feature type="domain" description="HTH marR-type" evidence="4">
    <location>
        <begin position="4"/>
        <end position="136"/>
    </location>
</feature>
<dbReference type="EMBL" id="AE017285">
    <property type="protein sequence ID" value="AAS97271.1"/>
    <property type="molecule type" value="Genomic_DNA"/>
</dbReference>
<evidence type="ECO:0000256" key="2">
    <source>
        <dbReference type="ARBA" id="ARBA00023125"/>
    </source>
</evidence>
<dbReference type="KEGG" id="dvu:DVU_2799"/>
<accession>Q727Q6</accession>
<dbReference type="PANTHER" id="PTHR42756">
    <property type="entry name" value="TRANSCRIPTIONAL REGULATOR, MARR"/>
    <property type="match status" value="1"/>
</dbReference>
<dbReference type="eggNOG" id="COG1846">
    <property type="taxonomic scope" value="Bacteria"/>
</dbReference>
<gene>
    <name evidence="5" type="ordered locus">DVU_2799</name>
</gene>
<dbReference type="InterPro" id="IPR036388">
    <property type="entry name" value="WH-like_DNA-bd_sf"/>
</dbReference>
<dbReference type="AlphaFoldDB" id="Q727Q6"/>
<evidence type="ECO:0000313" key="6">
    <source>
        <dbReference type="Proteomes" id="UP000002194"/>
    </source>
</evidence>
<dbReference type="PROSITE" id="PS50995">
    <property type="entry name" value="HTH_MARR_2"/>
    <property type="match status" value="1"/>
</dbReference>
<dbReference type="Proteomes" id="UP000002194">
    <property type="component" value="Chromosome"/>
</dbReference>
<protein>
    <submittedName>
        <fullName evidence="5">Transcriptional regulator, MarR family</fullName>
    </submittedName>
</protein>
<dbReference type="GO" id="GO:0003700">
    <property type="term" value="F:DNA-binding transcription factor activity"/>
    <property type="evidence" value="ECO:0007669"/>
    <property type="project" value="InterPro"/>
</dbReference>
<sequence length="138" mass="15725">MDQTEELTSLLVEFYERFSSWEQGVVRESGITLPQMHTLEVLGVAGDLRMKELAEKLGVTTGALTVLVDRLERAGLVARKPNERDRRSIQVGLTVDGRRYFEEHHKLHCQLSEDIAAALAPEEAPVFMHMLRRIITRL</sequence>
<dbReference type="Gene3D" id="1.10.10.10">
    <property type="entry name" value="Winged helix-like DNA-binding domain superfamily/Winged helix DNA-binding domain"/>
    <property type="match status" value="1"/>
</dbReference>
<proteinExistence type="predicted"/>
<dbReference type="Pfam" id="PF01047">
    <property type="entry name" value="MarR"/>
    <property type="match status" value="1"/>
</dbReference>
<dbReference type="PATRIC" id="fig|882.5.peg.2531"/>
<evidence type="ECO:0000256" key="1">
    <source>
        <dbReference type="ARBA" id="ARBA00023015"/>
    </source>
</evidence>
<evidence type="ECO:0000313" key="5">
    <source>
        <dbReference type="EMBL" id="AAS97271.1"/>
    </source>
</evidence>
<keyword evidence="3" id="KW-0804">Transcription</keyword>
<dbReference type="HOGENOM" id="CLU_083287_11_1_7"/>
<keyword evidence="6" id="KW-1185">Reference proteome</keyword>
<evidence type="ECO:0000256" key="3">
    <source>
        <dbReference type="ARBA" id="ARBA00023163"/>
    </source>
</evidence>
<keyword evidence="2" id="KW-0238">DNA-binding</keyword>
<organism evidence="5 6">
    <name type="scientific">Nitratidesulfovibrio vulgaris (strain ATCC 29579 / DSM 644 / CCUG 34227 / NCIMB 8303 / VKM B-1760 / Hildenborough)</name>
    <name type="common">Desulfovibrio vulgaris</name>
    <dbReference type="NCBI Taxonomy" id="882"/>
    <lineage>
        <taxon>Bacteria</taxon>
        <taxon>Pseudomonadati</taxon>
        <taxon>Thermodesulfobacteriota</taxon>
        <taxon>Desulfovibrionia</taxon>
        <taxon>Desulfovibrionales</taxon>
        <taxon>Desulfovibrionaceae</taxon>
        <taxon>Nitratidesulfovibrio</taxon>
    </lineage>
</organism>
<dbReference type="PaxDb" id="882-DVU_2799"/>
<dbReference type="RefSeq" id="WP_010940065.1">
    <property type="nucleotide sequence ID" value="NC_002937.3"/>
</dbReference>
<evidence type="ECO:0000259" key="4">
    <source>
        <dbReference type="PROSITE" id="PS50995"/>
    </source>
</evidence>
<dbReference type="STRING" id="882.DVU_2799"/>
<dbReference type="SMR" id="Q727Q6"/>